<evidence type="ECO:0000313" key="7">
    <source>
        <dbReference type="EMBL" id="QYJ68508.1"/>
    </source>
</evidence>
<sequence>MKNQILHKQALFYTIINYLGTAIGIISALFIYPLDFAFSGTIKFIDTVAQLLYPIMVLGVSQALIKFYPVLDEGRKKQLFNYSILSISVIGLLVLLMLLVFGVFSDYKYINYIYFAFPIAIAIAFIDLFRKQAQNIQKLAVPTLFEKIIPKITLPLVFLLLLNFLILENQAIILYVLCYIGVFILVGVYIFKHFKPNFNFDFEPLFKKISRKEYFNYSLYAFAASLGSLLAFRIDSLFIFNLISEEANGIFANGVTLAATLQIPAVGLIAMYAPVISNYITSNNFSELSLKYKEVARLLFFIGALLYSCILMGLNDLFKLLPTYDALKETIPIINILGLSVVINMATGFNTEIIAYSKYYKFNIVMILTLVVLNVSLNLWFIYYTNLGIAGVAYASLLSMTLFNAAKLYFIYKKFGILPFDTNFLKLALLFLLSGVVLYFLPSTDSNITDLIYKVVLSIAINVIAVYKLKLVHQVNIWVDKVLRFTKLK</sequence>
<evidence type="ECO:0000313" key="8">
    <source>
        <dbReference type="Proteomes" id="UP000825381"/>
    </source>
</evidence>
<evidence type="ECO:0000256" key="4">
    <source>
        <dbReference type="ARBA" id="ARBA00022989"/>
    </source>
</evidence>
<dbReference type="InterPro" id="IPR050833">
    <property type="entry name" value="Poly_Biosynth_Transport"/>
</dbReference>
<feature type="transmembrane region" description="Helical" evidence="6">
    <location>
        <begin position="109"/>
        <end position="128"/>
    </location>
</feature>
<evidence type="ECO:0000256" key="2">
    <source>
        <dbReference type="ARBA" id="ARBA00022475"/>
    </source>
</evidence>
<feature type="transmembrane region" description="Helical" evidence="6">
    <location>
        <begin position="12"/>
        <end position="31"/>
    </location>
</feature>
<keyword evidence="8" id="KW-1185">Reference proteome</keyword>
<feature type="transmembrane region" description="Helical" evidence="6">
    <location>
        <begin position="254"/>
        <end position="277"/>
    </location>
</feature>
<reference evidence="7 8" key="1">
    <citation type="submission" date="2021-07" db="EMBL/GenBank/DDBJ databases">
        <title>Flavobacterium WSW3-B6 sp.nov, isolated from seaweed.</title>
        <authorList>
            <person name="Muhammad N."/>
            <person name="Ho H."/>
            <person name="Lee Y.-J."/>
            <person name="Nguyen T."/>
            <person name="Ho J."/>
            <person name="Kim S.-G."/>
        </authorList>
    </citation>
    <scope>NUCLEOTIDE SEQUENCE [LARGE SCALE GENOMIC DNA]</scope>
    <source>
        <strain evidence="7 8">WSW3-B6</strain>
    </source>
</reference>
<dbReference type="Proteomes" id="UP000825381">
    <property type="component" value="Chromosome"/>
</dbReference>
<feature type="transmembrane region" description="Helical" evidence="6">
    <location>
        <begin position="51"/>
        <end position="68"/>
    </location>
</feature>
<comment type="subcellular location">
    <subcellularLocation>
        <location evidence="1">Cell membrane</location>
        <topology evidence="1">Multi-pass membrane protein</topology>
    </subcellularLocation>
</comment>
<evidence type="ECO:0000256" key="3">
    <source>
        <dbReference type="ARBA" id="ARBA00022692"/>
    </source>
</evidence>
<evidence type="ECO:0000256" key="5">
    <source>
        <dbReference type="ARBA" id="ARBA00023136"/>
    </source>
</evidence>
<evidence type="ECO:0000256" key="6">
    <source>
        <dbReference type="SAM" id="Phobius"/>
    </source>
</evidence>
<proteinExistence type="predicted"/>
<evidence type="ECO:0000256" key="1">
    <source>
        <dbReference type="ARBA" id="ARBA00004651"/>
    </source>
</evidence>
<feature type="transmembrane region" description="Helical" evidence="6">
    <location>
        <begin position="389"/>
        <end position="412"/>
    </location>
</feature>
<keyword evidence="5 6" id="KW-0472">Membrane</keyword>
<feature type="transmembrane region" description="Helical" evidence="6">
    <location>
        <begin position="330"/>
        <end position="350"/>
    </location>
</feature>
<gene>
    <name evidence="7" type="ORF">K1I41_01085</name>
</gene>
<feature type="transmembrane region" description="Helical" evidence="6">
    <location>
        <begin position="172"/>
        <end position="191"/>
    </location>
</feature>
<feature type="transmembrane region" description="Helical" evidence="6">
    <location>
        <begin position="214"/>
        <end position="234"/>
    </location>
</feature>
<feature type="transmembrane region" description="Helical" evidence="6">
    <location>
        <begin position="448"/>
        <end position="467"/>
    </location>
</feature>
<dbReference type="EMBL" id="CP080429">
    <property type="protein sequence ID" value="QYJ68508.1"/>
    <property type="molecule type" value="Genomic_DNA"/>
</dbReference>
<dbReference type="PANTHER" id="PTHR30250:SF11">
    <property type="entry name" value="O-ANTIGEN TRANSPORTER-RELATED"/>
    <property type="match status" value="1"/>
</dbReference>
<organism evidence="7 8">
    <name type="scientific">Flavobacterium litorale</name>
    <dbReference type="NCBI Taxonomy" id="2856519"/>
    <lineage>
        <taxon>Bacteria</taxon>
        <taxon>Pseudomonadati</taxon>
        <taxon>Bacteroidota</taxon>
        <taxon>Flavobacteriia</taxon>
        <taxon>Flavobacteriales</taxon>
        <taxon>Flavobacteriaceae</taxon>
        <taxon>Flavobacterium</taxon>
    </lineage>
</organism>
<feature type="transmembrane region" description="Helical" evidence="6">
    <location>
        <begin position="424"/>
        <end position="442"/>
    </location>
</feature>
<keyword evidence="2" id="KW-1003">Cell membrane</keyword>
<dbReference type="Pfam" id="PF01943">
    <property type="entry name" value="Polysacc_synt"/>
    <property type="match status" value="1"/>
</dbReference>
<protein>
    <submittedName>
        <fullName evidence="7">Polysaccharide biosynthesis C-terminal domain-containing protein</fullName>
    </submittedName>
</protein>
<dbReference type="RefSeq" id="WP_220640848.1">
    <property type="nucleotide sequence ID" value="NZ_CP080429.1"/>
</dbReference>
<accession>A0ABX8V6N5</accession>
<dbReference type="InterPro" id="IPR002797">
    <property type="entry name" value="Polysacc_synth"/>
</dbReference>
<feature type="transmembrane region" description="Helical" evidence="6">
    <location>
        <begin position="148"/>
        <end position="166"/>
    </location>
</feature>
<keyword evidence="3 6" id="KW-0812">Transmembrane</keyword>
<keyword evidence="4 6" id="KW-1133">Transmembrane helix</keyword>
<dbReference type="PANTHER" id="PTHR30250">
    <property type="entry name" value="PST FAMILY PREDICTED COLANIC ACID TRANSPORTER"/>
    <property type="match status" value="1"/>
</dbReference>
<feature type="transmembrane region" description="Helical" evidence="6">
    <location>
        <begin position="298"/>
        <end position="318"/>
    </location>
</feature>
<feature type="transmembrane region" description="Helical" evidence="6">
    <location>
        <begin position="80"/>
        <end position="103"/>
    </location>
</feature>
<name>A0ABX8V6N5_9FLAO</name>
<feature type="transmembrane region" description="Helical" evidence="6">
    <location>
        <begin position="362"/>
        <end position="383"/>
    </location>
</feature>